<dbReference type="CDD" id="cd06550">
    <property type="entry name" value="TM_ABC_iron-siderophores_like"/>
    <property type="match status" value="1"/>
</dbReference>
<evidence type="ECO:0000256" key="7">
    <source>
        <dbReference type="ARBA" id="ARBA00023136"/>
    </source>
</evidence>
<evidence type="ECO:0000256" key="5">
    <source>
        <dbReference type="ARBA" id="ARBA00022692"/>
    </source>
</evidence>
<evidence type="ECO:0000313" key="9">
    <source>
        <dbReference type="EMBL" id="GLI43083.1"/>
    </source>
</evidence>
<feature type="transmembrane region" description="Helical" evidence="8">
    <location>
        <begin position="20"/>
        <end position="40"/>
    </location>
</feature>
<evidence type="ECO:0000256" key="6">
    <source>
        <dbReference type="ARBA" id="ARBA00022989"/>
    </source>
</evidence>
<comment type="similarity">
    <text evidence="2">Belongs to the binding-protein-dependent transport system permease family. FecCD subfamily.</text>
</comment>
<evidence type="ECO:0000256" key="8">
    <source>
        <dbReference type="SAM" id="Phobius"/>
    </source>
</evidence>
<feature type="transmembrane region" description="Helical" evidence="8">
    <location>
        <begin position="246"/>
        <end position="273"/>
    </location>
</feature>
<dbReference type="RefSeq" id="WP_270113414.1">
    <property type="nucleotide sequence ID" value="NZ_BAAAOL010000017.1"/>
</dbReference>
<feature type="transmembrane region" description="Helical" evidence="8">
    <location>
        <begin position="197"/>
        <end position="220"/>
    </location>
</feature>
<dbReference type="Pfam" id="PF01032">
    <property type="entry name" value="FecCD"/>
    <property type="match status" value="1"/>
</dbReference>
<evidence type="ECO:0000256" key="1">
    <source>
        <dbReference type="ARBA" id="ARBA00004651"/>
    </source>
</evidence>
<evidence type="ECO:0000313" key="10">
    <source>
        <dbReference type="Proteomes" id="UP001144313"/>
    </source>
</evidence>
<evidence type="ECO:0000256" key="4">
    <source>
        <dbReference type="ARBA" id="ARBA00022475"/>
    </source>
</evidence>
<reference evidence="9" key="1">
    <citation type="submission" date="2022-12" db="EMBL/GenBank/DDBJ databases">
        <title>Reference genome sequencing for broad-spectrum identification of bacterial and archaeal isolates by mass spectrometry.</title>
        <authorList>
            <person name="Sekiguchi Y."/>
            <person name="Tourlousse D.M."/>
        </authorList>
    </citation>
    <scope>NUCLEOTIDE SEQUENCE</scope>
    <source>
        <strain evidence="9">LLR39Z86</strain>
    </source>
</reference>
<dbReference type="GO" id="GO:0033214">
    <property type="term" value="P:siderophore-iron import into cell"/>
    <property type="evidence" value="ECO:0007669"/>
    <property type="project" value="TreeGrafter"/>
</dbReference>
<dbReference type="EMBL" id="BSDT01000001">
    <property type="protein sequence ID" value="GLI43083.1"/>
    <property type="molecule type" value="Genomic_DNA"/>
</dbReference>
<keyword evidence="3" id="KW-0813">Transport</keyword>
<feature type="transmembrane region" description="Helical" evidence="8">
    <location>
        <begin position="126"/>
        <end position="147"/>
    </location>
</feature>
<keyword evidence="4" id="KW-1003">Cell membrane</keyword>
<accession>A0A9W6GA73</accession>
<organism evidence="9 10">
    <name type="scientific">Glycomyces algeriensis</name>
    <dbReference type="NCBI Taxonomy" id="256037"/>
    <lineage>
        <taxon>Bacteria</taxon>
        <taxon>Bacillati</taxon>
        <taxon>Actinomycetota</taxon>
        <taxon>Actinomycetes</taxon>
        <taxon>Glycomycetales</taxon>
        <taxon>Glycomycetaceae</taxon>
        <taxon>Glycomyces</taxon>
    </lineage>
</organism>
<dbReference type="AlphaFoldDB" id="A0A9W6GA73"/>
<dbReference type="Proteomes" id="UP001144313">
    <property type="component" value="Unassembled WGS sequence"/>
</dbReference>
<dbReference type="GO" id="GO:0022857">
    <property type="term" value="F:transmembrane transporter activity"/>
    <property type="evidence" value="ECO:0007669"/>
    <property type="project" value="InterPro"/>
</dbReference>
<feature type="transmembrane region" description="Helical" evidence="8">
    <location>
        <begin position="154"/>
        <end position="177"/>
    </location>
</feature>
<proteinExistence type="inferred from homology"/>
<comment type="subcellular location">
    <subcellularLocation>
        <location evidence="1">Cell membrane</location>
        <topology evidence="1">Multi-pass membrane protein</topology>
    </subcellularLocation>
</comment>
<gene>
    <name evidence="9" type="ORF">GALLR39Z86_29330</name>
</gene>
<feature type="transmembrane region" description="Helical" evidence="8">
    <location>
        <begin position="312"/>
        <end position="333"/>
    </location>
</feature>
<dbReference type="GO" id="GO:0005886">
    <property type="term" value="C:plasma membrane"/>
    <property type="evidence" value="ECO:0007669"/>
    <property type="project" value="UniProtKB-SubCell"/>
</dbReference>
<dbReference type="PANTHER" id="PTHR30472">
    <property type="entry name" value="FERRIC ENTEROBACTIN TRANSPORT SYSTEM PERMEASE PROTEIN"/>
    <property type="match status" value="1"/>
</dbReference>
<evidence type="ECO:0000256" key="2">
    <source>
        <dbReference type="ARBA" id="ARBA00007935"/>
    </source>
</evidence>
<sequence length="342" mass="35044">MTAVLTVSGQRVLAHRRIRLVAAGLALTAAGLFWLAIAIGGELLPPVEVLTGLTGTGEPSTVFIVRELRLPRAAAALLIGLALGAAGTLFQRVLGNPLASPDFLGVTAGAGTATVTAIVFGASSALLLPTAALAGGALTAMLIYLFAWRRGISAYRFILVGVGVATFAQSITSYLVARAEMRDAREALTWLVGSVGMASPEALTLLAVTMALFIPAAVYASRVLRALELGDATALVLGSRTQRDRVLVLGIGVVLIAVATAAAGPIAFIAMLAGPLARLLLRRAGQSIAAAALMGAVLLQTADLLAQHALPWPVSTGVVTGVFGAPYIAWTLITAARRSDLR</sequence>
<dbReference type="InterPro" id="IPR000522">
    <property type="entry name" value="ABC_transptr_permease_BtuC"/>
</dbReference>
<keyword evidence="10" id="KW-1185">Reference proteome</keyword>
<name>A0A9W6GA73_9ACTN</name>
<protein>
    <submittedName>
        <fullName evidence="9">Iron ABC transporter permease</fullName>
    </submittedName>
</protein>
<dbReference type="InterPro" id="IPR037294">
    <property type="entry name" value="ABC_BtuC-like"/>
</dbReference>
<dbReference type="Gene3D" id="1.10.3470.10">
    <property type="entry name" value="ABC transporter involved in vitamin B12 uptake, BtuC"/>
    <property type="match status" value="1"/>
</dbReference>
<dbReference type="SUPFAM" id="SSF81345">
    <property type="entry name" value="ABC transporter involved in vitamin B12 uptake, BtuC"/>
    <property type="match status" value="1"/>
</dbReference>
<feature type="transmembrane region" description="Helical" evidence="8">
    <location>
        <begin position="102"/>
        <end position="120"/>
    </location>
</feature>
<feature type="transmembrane region" description="Helical" evidence="8">
    <location>
        <begin position="73"/>
        <end position="90"/>
    </location>
</feature>
<keyword evidence="7 8" id="KW-0472">Membrane</keyword>
<dbReference type="PANTHER" id="PTHR30472:SF24">
    <property type="entry name" value="FERRIC ENTEROBACTIN TRANSPORT SYSTEM PERMEASE PROTEIN FEPG"/>
    <property type="match status" value="1"/>
</dbReference>
<evidence type="ECO:0000256" key="3">
    <source>
        <dbReference type="ARBA" id="ARBA00022448"/>
    </source>
</evidence>
<keyword evidence="5 8" id="KW-0812">Transmembrane</keyword>
<keyword evidence="6 8" id="KW-1133">Transmembrane helix</keyword>
<comment type="caution">
    <text evidence="9">The sequence shown here is derived from an EMBL/GenBank/DDBJ whole genome shotgun (WGS) entry which is preliminary data.</text>
</comment>